<protein>
    <recommendedName>
        <fullName evidence="4">Intracellular septation protein A</fullName>
    </recommendedName>
</protein>
<evidence type="ECO:0000256" key="1">
    <source>
        <dbReference type="SAM" id="Phobius"/>
    </source>
</evidence>
<accession>A0A7D6ZQT7</accession>
<evidence type="ECO:0008006" key="4">
    <source>
        <dbReference type="Google" id="ProtNLM"/>
    </source>
</evidence>
<organism evidence="2 3">
    <name type="scientific">Nocardia huaxiensis</name>
    <dbReference type="NCBI Taxonomy" id="2755382"/>
    <lineage>
        <taxon>Bacteria</taxon>
        <taxon>Bacillati</taxon>
        <taxon>Actinomycetota</taxon>
        <taxon>Actinomycetes</taxon>
        <taxon>Mycobacteriales</taxon>
        <taxon>Nocardiaceae</taxon>
        <taxon>Nocardia</taxon>
    </lineage>
</organism>
<keyword evidence="1" id="KW-1133">Transmembrane helix</keyword>
<reference evidence="2 3" key="1">
    <citation type="submission" date="2020-07" db="EMBL/GenBank/DDBJ databases">
        <authorList>
            <person name="Zhuang K."/>
            <person name="Ran Y."/>
        </authorList>
    </citation>
    <scope>NUCLEOTIDE SEQUENCE [LARGE SCALE GENOMIC DNA]</scope>
    <source>
        <strain evidence="2 3">WCH-YHL-001</strain>
    </source>
</reference>
<keyword evidence="1" id="KW-0812">Transmembrane</keyword>
<dbReference type="RefSeq" id="WP_181584227.1">
    <property type="nucleotide sequence ID" value="NZ_CP059399.1"/>
</dbReference>
<dbReference type="Proteomes" id="UP000515512">
    <property type="component" value="Chromosome"/>
</dbReference>
<feature type="transmembrane region" description="Helical" evidence="1">
    <location>
        <begin position="112"/>
        <end position="129"/>
    </location>
</feature>
<gene>
    <name evidence="2" type="ORF">H0264_13230</name>
</gene>
<evidence type="ECO:0000313" key="2">
    <source>
        <dbReference type="EMBL" id="QLY33063.1"/>
    </source>
</evidence>
<dbReference type="NCBIfam" id="NF041646">
    <property type="entry name" value="VC0807_fam"/>
    <property type="match status" value="1"/>
</dbReference>
<feature type="transmembrane region" description="Helical" evidence="1">
    <location>
        <begin position="197"/>
        <end position="216"/>
    </location>
</feature>
<feature type="transmembrane region" description="Helical" evidence="1">
    <location>
        <begin position="171"/>
        <end position="191"/>
    </location>
</feature>
<feature type="transmembrane region" description="Helical" evidence="1">
    <location>
        <begin position="82"/>
        <end position="100"/>
    </location>
</feature>
<sequence length="225" mass="23717">MVTNATATTAPVAAAPAATTRPARRSPWRMLAPMAFDIAVPMTAYYLMHWQGYSDFTALLAGALASAALVVAGVIRARRIDGFALIILAGFAIGLVGAMLSGDARLMIIRESFGTGVVGIAFLISAVIGKPLTYAAARRAIGTTDAAHLPVLERAYRTDASVRRTHANLSILWGAGLFGEALVRSVLAYQLPIPTMAWLSTVLMAATMGGCGVITMRTVKRLRKA</sequence>
<dbReference type="AlphaFoldDB" id="A0A7D6ZQT7"/>
<keyword evidence="1" id="KW-0472">Membrane</keyword>
<feature type="transmembrane region" description="Helical" evidence="1">
    <location>
        <begin position="31"/>
        <end position="50"/>
    </location>
</feature>
<evidence type="ECO:0000313" key="3">
    <source>
        <dbReference type="Proteomes" id="UP000515512"/>
    </source>
</evidence>
<keyword evidence="3" id="KW-1185">Reference proteome</keyword>
<name>A0A7D6ZQT7_9NOCA</name>
<proteinExistence type="predicted"/>
<feature type="transmembrane region" description="Helical" evidence="1">
    <location>
        <begin position="56"/>
        <end position="75"/>
    </location>
</feature>
<dbReference type="KEGG" id="nhu:H0264_13230"/>
<dbReference type="EMBL" id="CP059399">
    <property type="protein sequence ID" value="QLY33063.1"/>
    <property type="molecule type" value="Genomic_DNA"/>
</dbReference>